<dbReference type="InterPro" id="IPR034804">
    <property type="entry name" value="SQR/QFR_C/D"/>
</dbReference>
<dbReference type="AlphaFoldDB" id="A0A1H4KBZ5"/>
<accession>A0A1H4KBZ5</accession>
<evidence type="ECO:0000256" key="1">
    <source>
        <dbReference type="ARBA" id="ARBA00001971"/>
    </source>
</evidence>
<dbReference type="PROSITE" id="PS01000">
    <property type="entry name" value="SDH_CYT_1"/>
    <property type="match status" value="1"/>
</dbReference>
<evidence type="ECO:0000256" key="5">
    <source>
        <dbReference type="ARBA" id="ARBA00020076"/>
    </source>
</evidence>
<evidence type="ECO:0000256" key="10">
    <source>
        <dbReference type="ARBA" id="ARBA00023004"/>
    </source>
</evidence>
<evidence type="ECO:0000256" key="13">
    <source>
        <dbReference type="SAM" id="Phobius"/>
    </source>
</evidence>
<keyword evidence="9 13" id="KW-1133">Transmembrane helix</keyword>
<dbReference type="PANTHER" id="PTHR10978:SF5">
    <property type="entry name" value="SUCCINATE DEHYDROGENASE CYTOCHROME B560 SUBUNIT, MITOCHONDRIAL"/>
    <property type="match status" value="1"/>
</dbReference>
<comment type="similarity">
    <text evidence="4">Belongs to the cytochrome b560 family.</text>
</comment>
<comment type="subunit">
    <text evidence="12">Part of an enzyme complex containing four subunits: a flavoprotein, an iron-sulfur protein, plus two membrane-anchoring proteins, SdhC and SdhD. The complex can form homotrimers.</text>
</comment>
<evidence type="ECO:0000313" key="14">
    <source>
        <dbReference type="EMBL" id="SEB55655.1"/>
    </source>
</evidence>
<gene>
    <name evidence="14" type="ORF">SAMN05216452_2107</name>
</gene>
<sequence>MPVVPAVGRNIFSQGIAFAALTHCKNRIRKPQPQGASSGSDVALATATPPRRYRIGEAMSKSTTVKARPLSPHLQVYRLIPTMLMSIVHRITGGALYFGMVLFVIWLAAAAGSKETFDTVNGIYGSWFGRLVLFGFTWAMIHHLVGGLRHLVWDTGRGLEKATATKMAKATIAVSIVLTILVWIIGYAVRGGF</sequence>
<evidence type="ECO:0000313" key="15">
    <source>
        <dbReference type="Proteomes" id="UP000199064"/>
    </source>
</evidence>
<keyword evidence="11 13" id="KW-0472">Membrane</keyword>
<proteinExistence type="inferred from homology"/>
<dbReference type="NCBIfam" id="TIGR02970">
    <property type="entry name" value="succ_dehyd_cytB"/>
    <property type="match status" value="1"/>
</dbReference>
<dbReference type="SUPFAM" id="SSF81343">
    <property type="entry name" value="Fumarate reductase respiratory complex transmembrane subunits"/>
    <property type="match status" value="1"/>
</dbReference>
<evidence type="ECO:0000256" key="3">
    <source>
        <dbReference type="ARBA" id="ARBA00004141"/>
    </source>
</evidence>
<dbReference type="PROSITE" id="PS01001">
    <property type="entry name" value="SDH_CYT_2"/>
    <property type="match status" value="1"/>
</dbReference>
<comment type="cofactor">
    <cofactor evidence="1">
        <name>heme</name>
        <dbReference type="ChEBI" id="CHEBI:30413"/>
    </cofactor>
</comment>
<dbReference type="GO" id="GO:0016020">
    <property type="term" value="C:membrane"/>
    <property type="evidence" value="ECO:0007669"/>
    <property type="project" value="UniProtKB-SubCell"/>
</dbReference>
<evidence type="ECO:0000256" key="7">
    <source>
        <dbReference type="ARBA" id="ARBA00022692"/>
    </source>
</evidence>
<dbReference type="GO" id="GO:0046872">
    <property type="term" value="F:metal ion binding"/>
    <property type="evidence" value="ECO:0007669"/>
    <property type="project" value="UniProtKB-KW"/>
</dbReference>
<dbReference type="GO" id="GO:0006099">
    <property type="term" value="P:tricarboxylic acid cycle"/>
    <property type="evidence" value="ECO:0007669"/>
    <property type="project" value="InterPro"/>
</dbReference>
<reference evidence="15" key="1">
    <citation type="submission" date="2016-10" db="EMBL/GenBank/DDBJ databases">
        <authorList>
            <person name="Varghese N."/>
            <person name="Submissions S."/>
        </authorList>
    </citation>
    <scope>NUCLEOTIDE SEQUENCE [LARGE SCALE GENOMIC DNA]</scope>
    <source>
        <strain evidence="15">ES.061</strain>
    </source>
</reference>
<protein>
    <recommendedName>
        <fullName evidence="5">Succinate dehydrogenase cytochrome b556 subunit</fullName>
    </recommendedName>
</protein>
<keyword evidence="8" id="KW-0479">Metal-binding</keyword>
<comment type="subcellular location">
    <subcellularLocation>
        <location evidence="3">Membrane</location>
        <topology evidence="3">Multi-pass membrane protein</topology>
    </subcellularLocation>
</comment>
<dbReference type="InterPro" id="IPR000701">
    <property type="entry name" value="SuccDH_FuR_B_TM-su"/>
</dbReference>
<comment type="function">
    <text evidence="2">Membrane-anchoring subunit of succinate dehydrogenase (SDH).</text>
</comment>
<evidence type="ECO:0000256" key="12">
    <source>
        <dbReference type="ARBA" id="ARBA00025912"/>
    </source>
</evidence>
<evidence type="ECO:0000256" key="9">
    <source>
        <dbReference type="ARBA" id="ARBA00022989"/>
    </source>
</evidence>
<evidence type="ECO:0000256" key="2">
    <source>
        <dbReference type="ARBA" id="ARBA00004050"/>
    </source>
</evidence>
<keyword evidence="15" id="KW-1185">Reference proteome</keyword>
<dbReference type="InterPro" id="IPR018495">
    <property type="entry name" value="Succ_DH_cyt_bsu_CS"/>
</dbReference>
<dbReference type="GO" id="GO:0009055">
    <property type="term" value="F:electron transfer activity"/>
    <property type="evidence" value="ECO:0007669"/>
    <property type="project" value="InterPro"/>
</dbReference>
<name>A0A1H4KBZ5_9HYPH</name>
<keyword evidence="7 13" id="KW-0812">Transmembrane</keyword>
<dbReference type="EMBL" id="FNSL01000001">
    <property type="protein sequence ID" value="SEB55655.1"/>
    <property type="molecule type" value="Genomic_DNA"/>
</dbReference>
<dbReference type="CDD" id="cd03499">
    <property type="entry name" value="SQR_TypeC_SdhC"/>
    <property type="match status" value="1"/>
</dbReference>
<evidence type="ECO:0000256" key="4">
    <source>
        <dbReference type="ARBA" id="ARBA00007244"/>
    </source>
</evidence>
<evidence type="ECO:0000256" key="6">
    <source>
        <dbReference type="ARBA" id="ARBA00022617"/>
    </source>
</evidence>
<dbReference type="Gene3D" id="1.20.1300.10">
    <property type="entry name" value="Fumarate reductase/succinate dehydrogenase, transmembrane subunit"/>
    <property type="match status" value="1"/>
</dbReference>
<feature type="transmembrane region" description="Helical" evidence="13">
    <location>
        <begin position="87"/>
        <end position="107"/>
    </location>
</feature>
<dbReference type="InterPro" id="IPR014314">
    <property type="entry name" value="Succ_DH_cytb556"/>
</dbReference>
<keyword evidence="10" id="KW-0408">Iron</keyword>
<feature type="transmembrane region" description="Helical" evidence="13">
    <location>
        <begin position="167"/>
        <end position="189"/>
    </location>
</feature>
<dbReference type="Pfam" id="PF01127">
    <property type="entry name" value="Sdh_cyt"/>
    <property type="match status" value="1"/>
</dbReference>
<keyword evidence="6" id="KW-0349">Heme</keyword>
<dbReference type="Proteomes" id="UP000199064">
    <property type="component" value="Unassembled WGS sequence"/>
</dbReference>
<organism evidence="14 15">
    <name type="scientific">Nitratireductor aquibiodomus</name>
    <dbReference type="NCBI Taxonomy" id="204799"/>
    <lineage>
        <taxon>Bacteria</taxon>
        <taxon>Pseudomonadati</taxon>
        <taxon>Pseudomonadota</taxon>
        <taxon>Alphaproteobacteria</taxon>
        <taxon>Hyphomicrobiales</taxon>
        <taxon>Phyllobacteriaceae</taxon>
        <taxon>Nitratireductor</taxon>
    </lineage>
</organism>
<evidence type="ECO:0000256" key="11">
    <source>
        <dbReference type="ARBA" id="ARBA00023136"/>
    </source>
</evidence>
<evidence type="ECO:0000256" key="8">
    <source>
        <dbReference type="ARBA" id="ARBA00022723"/>
    </source>
</evidence>
<dbReference type="PANTHER" id="PTHR10978">
    <property type="entry name" value="SUCCINATE DEHYDROGENASE CYTOCHROME B560 SUBUNIT"/>
    <property type="match status" value="1"/>
</dbReference>
<feature type="transmembrane region" description="Helical" evidence="13">
    <location>
        <begin position="127"/>
        <end position="146"/>
    </location>
</feature>